<accession>E6K039</accession>
<dbReference type="Proteomes" id="UP000004946">
    <property type="component" value="Chromosome"/>
</dbReference>
<gene>
    <name evidence="1" type="ORF">HMPREF0620_1156</name>
</gene>
<dbReference type="HOGENOM" id="CLU_2845823_0_0_11"/>
<evidence type="ECO:0000313" key="2">
    <source>
        <dbReference type="Proteomes" id="UP000004946"/>
    </source>
</evidence>
<name>E6K039_PARDN</name>
<proteinExistence type="predicted"/>
<protein>
    <submittedName>
        <fullName evidence="1">Uncharacterized protein</fullName>
    </submittedName>
</protein>
<keyword evidence="2" id="KW-1185">Reference proteome</keyword>
<dbReference type="EMBL" id="AEON01000001">
    <property type="protein sequence ID" value="EFT84151.1"/>
    <property type="molecule type" value="Genomic_DNA"/>
</dbReference>
<sequence length="65" mass="7567">MQGFGRQRDEMQCLIVKLGNIDGRRMMEIGKGIQRKRSDRSDRCKPAYTKRGYKKQAAVFNPSFL</sequence>
<dbReference type="AlphaFoldDB" id="E6K039"/>
<reference evidence="1 2" key="1">
    <citation type="submission" date="2010-12" db="EMBL/GenBank/DDBJ databases">
        <authorList>
            <person name="Muzny D."/>
            <person name="Qin X."/>
            <person name="Buhay C."/>
            <person name="Dugan-Rocha S."/>
            <person name="Ding Y."/>
            <person name="Chen G."/>
            <person name="Hawes A."/>
            <person name="Holder M."/>
            <person name="Jhangiani S."/>
            <person name="Johnson A."/>
            <person name="Khan Z."/>
            <person name="Li Z."/>
            <person name="Liu W."/>
            <person name="Liu X."/>
            <person name="Perez L."/>
            <person name="Shen H."/>
            <person name="Wang Q."/>
            <person name="Watt J."/>
            <person name="Xi L."/>
            <person name="Xin Y."/>
            <person name="Zhou J."/>
            <person name="Deng J."/>
            <person name="Jiang H."/>
            <person name="Liu Y."/>
            <person name="Qu J."/>
            <person name="Song X.-Z."/>
            <person name="Zhang L."/>
            <person name="Villasana D."/>
            <person name="Johnson A."/>
            <person name="Liu J."/>
            <person name="Liyanage D."/>
            <person name="Lorensuhewa L."/>
            <person name="Robinson T."/>
            <person name="Song A."/>
            <person name="Song B.-B."/>
            <person name="Dinh H."/>
            <person name="Thornton R."/>
            <person name="Coyle M."/>
            <person name="Francisco L."/>
            <person name="Jackson L."/>
            <person name="Javaid M."/>
            <person name="Korchina V."/>
            <person name="Kovar C."/>
            <person name="Mata R."/>
            <person name="Mathew T."/>
            <person name="Ngo R."/>
            <person name="Nguyen L."/>
            <person name="Nguyen N."/>
            <person name="Okwuonu G."/>
            <person name="Ongeri F."/>
            <person name="Pham C."/>
            <person name="Simmons D."/>
            <person name="Wilczek-Boney K."/>
            <person name="Hale W."/>
            <person name="Jakkamsetti A."/>
            <person name="Pham P."/>
            <person name="Ruth R."/>
            <person name="San Lucas F."/>
            <person name="Warren J."/>
            <person name="Zhang J."/>
            <person name="Zhao Z."/>
            <person name="Zhou C."/>
            <person name="Zhu D."/>
            <person name="Lee S."/>
            <person name="Bess C."/>
            <person name="Blankenburg K."/>
            <person name="Forbes L."/>
            <person name="Fu Q."/>
            <person name="Gubbala S."/>
            <person name="Hirani K."/>
            <person name="Jayaseelan J.C."/>
            <person name="Lara F."/>
            <person name="Munidasa M."/>
            <person name="Palculict T."/>
            <person name="Patil S."/>
            <person name="Pu L.-L."/>
            <person name="Saada N."/>
            <person name="Tang L."/>
            <person name="Weissenberger G."/>
            <person name="Zhu Y."/>
            <person name="Hemphill L."/>
            <person name="Shang Y."/>
            <person name="Youmans B."/>
            <person name="Ayvaz T."/>
            <person name="Ross M."/>
            <person name="Santibanez J."/>
            <person name="Aqrawi P."/>
            <person name="Gross S."/>
            <person name="Joshi V."/>
            <person name="Fowler G."/>
            <person name="Nazareth L."/>
            <person name="Reid J."/>
            <person name="Worley K."/>
            <person name="Petrosino J."/>
            <person name="Highlander S."/>
            <person name="Gibbs R."/>
        </authorList>
    </citation>
    <scope>NUCLEOTIDE SEQUENCE [LARGE SCALE GENOMIC DNA]</scope>
    <source>
        <strain evidence="1 2">DSM 10105</strain>
    </source>
</reference>
<organism evidence="1 2">
    <name type="scientific">Parascardovia denticolens DSM 10105 = JCM 12538</name>
    <dbReference type="NCBI Taxonomy" id="864564"/>
    <lineage>
        <taxon>Bacteria</taxon>
        <taxon>Bacillati</taxon>
        <taxon>Actinomycetota</taxon>
        <taxon>Actinomycetes</taxon>
        <taxon>Bifidobacteriales</taxon>
        <taxon>Bifidobacteriaceae</taxon>
        <taxon>Parascardovia</taxon>
    </lineage>
</organism>
<comment type="caution">
    <text evidence="1">The sequence shown here is derived from an EMBL/GenBank/DDBJ whole genome shotgun (WGS) entry which is preliminary data.</text>
</comment>
<evidence type="ECO:0000313" key="1">
    <source>
        <dbReference type="EMBL" id="EFT84151.1"/>
    </source>
</evidence>